<evidence type="ECO:0000313" key="10">
    <source>
        <dbReference type="Proteomes" id="UP001367513"/>
    </source>
</evidence>
<comment type="similarity">
    <text evidence="2">Belongs to the binding-protein-dependent transport system permease family. FecCD subfamily.</text>
</comment>
<dbReference type="Proteomes" id="UP001367513">
    <property type="component" value="Unassembled WGS sequence"/>
</dbReference>
<evidence type="ECO:0000256" key="7">
    <source>
        <dbReference type="ARBA" id="ARBA00023136"/>
    </source>
</evidence>
<organism evidence="9 10">
    <name type="scientific">Pseudonocardia alni subsp. carboxydivorans</name>
    <dbReference type="NCBI Taxonomy" id="415010"/>
    <lineage>
        <taxon>Bacteria</taxon>
        <taxon>Bacillati</taxon>
        <taxon>Actinomycetota</taxon>
        <taxon>Actinomycetes</taxon>
        <taxon>Pseudonocardiales</taxon>
        <taxon>Pseudonocardiaceae</taxon>
        <taxon>Pseudonocardia</taxon>
    </lineage>
</organism>
<comment type="caution">
    <text evidence="9">The sequence shown here is derived from an EMBL/GenBank/DDBJ whole genome shotgun (WGS) entry which is preliminary data.</text>
</comment>
<feature type="transmembrane region" description="Helical" evidence="8">
    <location>
        <begin position="254"/>
        <end position="279"/>
    </location>
</feature>
<protein>
    <submittedName>
        <fullName evidence="9">Iron chelate uptake ABC transporter family permease subunit</fullName>
    </submittedName>
</protein>
<comment type="subcellular location">
    <subcellularLocation>
        <location evidence="1">Cell membrane</location>
        <topology evidence="1">Multi-pass membrane protein</topology>
    </subcellularLocation>
</comment>
<evidence type="ECO:0000256" key="3">
    <source>
        <dbReference type="ARBA" id="ARBA00022448"/>
    </source>
</evidence>
<keyword evidence="4" id="KW-1003">Cell membrane</keyword>
<feature type="transmembrane region" description="Helical" evidence="8">
    <location>
        <begin position="111"/>
        <end position="131"/>
    </location>
</feature>
<dbReference type="SUPFAM" id="SSF81345">
    <property type="entry name" value="ABC transporter involved in vitamin B12 uptake, BtuC"/>
    <property type="match status" value="1"/>
</dbReference>
<dbReference type="PANTHER" id="PTHR30472:SF24">
    <property type="entry name" value="FERRIC ENTEROBACTIN TRANSPORT SYSTEM PERMEASE PROTEIN FEPG"/>
    <property type="match status" value="1"/>
</dbReference>
<reference evidence="9 10" key="1">
    <citation type="submission" date="2024-03" db="EMBL/GenBank/DDBJ databases">
        <title>Draft genome sequence of Pseudonocardia carboxydivorans JCM 14827.</title>
        <authorList>
            <person name="Duangmal K."/>
        </authorList>
    </citation>
    <scope>NUCLEOTIDE SEQUENCE [LARGE SCALE GENOMIC DNA]</scope>
    <source>
        <strain evidence="9 10">JCM 14827</strain>
    </source>
</reference>
<evidence type="ECO:0000256" key="8">
    <source>
        <dbReference type="SAM" id="Phobius"/>
    </source>
</evidence>
<dbReference type="InterPro" id="IPR037294">
    <property type="entry name" value="ABC_BtuC-like"/>
</dbReference>
<dbReference type="InterPro" id="IPR000522">
    <property type="entry name" value="ABC_transptr_permease_BtuC"/>
</dbReference>
<evidence type="ECO:0000256" key="4">
    <source>
        <dbReference type="ARBA" id="ARBA00022475"/>
    </source>
</evidence>
<feature type="transmembrane region" description="Helical" evidence="8">
    <location>
        <begin position="299"/>
        <end position="318"/>
    </location>
</feature>
<dbReference type="PANTHER" id="PTHR30472">
    <property type="entry name" value="FERRIC ENTEROBACTIN TRANSPORT SYSTEM PERMEASE PROTEIN"/>
    <property type="match status" value="1"/>
</dbReference>
<dbReference type="Gene3D" id="1.10.3470.10">
    <property type="entry name" value="ABC transporter involved in vitamin B12 uptake, BtuC"/>
    <property type="match status" value="1"/>
</dbReference>
<dbReference type="RefSeq" id="WP_346102163.1">
    <property type="nucleotide sequence ID" value="NZ_BAAAOD010000007.1"/>
</dbReference>
<accession>A0ABU9AJ41</accession>
<keyword evidence="6 8" id="KW-1133">Transmembrane helix</keyword>
<keyword evidence="10" id="KW-1185">Reference proteome</keyword>
<feature type="transmembrane region" description="Helical" evidence="8">
    <location>
        <begin position="167"/>
        <end position="190"/>
    </location>
</feature>
<evidence type="ECO:0000313" key="9">
    <source>
        <dbReference type="EMBL" id="MEK6465602.1"/>
    </source>
</evidence>
<proteinExistence type="inferred from homology"/>
<feature type="transmembrane region" description="Helical" evidence="8">
    <location>
        <begin position="27"/>
        <end position="47"/>
    </location>
</feature>
<gene>
    <name evidence="9" type="ORF">WG925_17805</name>
</gene>
<feature type="transmembrane region" description="Helical" evidence="8">
    <location>
        <begin position="137"/>
        <end position="155"/>
    </location>
</feature>
<keyword evidence="3" id="KW-0813">Transport</keyword>
<feature type="transmembrane region" description="Helical" evidence="8">
    <location>
        <begin position="210"/>
        <end position="233"/>
    </location>
</feature>
<keyword evidence="7 8" id="KW-0472">Membrane</keyword>
<dbReference type="Pfam" id="PF01032">
    <property type="entry name" value="FecCD"/>
    <property type="match status" value="1"/>
</dbReference>
<name>A0ABU9AJ41_PSEA5</name>
<feature type="transmembrane region" description="Helical" evidence="8">
    <location>
        <begin position="81"/>
        <end position="99"/>
    </location>
</feature>
<keyword evidence="5 8" id="KW-0812">Transmembrane</keyword>
<dbReference type="EMBL" id="JBBPIX010000009">
    <property type="protein sequence ID" value="MEK6465602.1"/>
    <property type="molecule type" value="Genomic_DNA"/>
</dbReference>
<evidence type="ECO:0000256" key="1">
    <source>
        <dbReference type="ARBA" id="ARBA00004651"/>
    </source>
</evidence>
<evidence type="ECO:0000256" key="2">
    <source>
        <dbReference type="ARBA" id="ARBA00007935"/>
    </source>
</evidence>
<evidence type="ECO:0000256" key="6">
    <source>
        <dbReference type="ARBA" id="ARBA00022989"/>
    </source>
</evidence>
<sequence length="350" mass="34215">MTTAAPPGDDPTVVLRRIRARSRRRRATAGLAVTAAALAAFVASLSVGAQGLGPVDVSAALAGLGTPRTELVVLRLRMPRALTALLVGAALGLAGALFQRVLRNTLASPDVIGVGAGAAVGAVTASVVLGLSATGTSAGAVLGAVAAALLITVLARRDGLGGTRFVLVGVGIGSAAMAVVSYLMITASLTTAQQTLVWLTGSVTETGWSTAVPLALACAVLVPAGLLLARALPRLELGDDTATALGLPVGRARAALLAVAVLLVAAAVAAAGPVSFIALVSGPLAARLAGPGRASLPHAAGIGAALVLLADVVARFLIAEVALPAGVVTGAIGAPYLLWLLARSRTGGTP</sequence>
<feature type="transmembrane region" description="Helical" evidence="8">
    <location>
        <begin position="325"/>
        <end position="342"/>
    </location>
</feature>
<evidence type="ECO:0000256" key="5">
    <source>
        <dbReference type="ARBA" id="ARBA00022692"/>
    </source>
</evidence>